<dbReference type="EMBL" id="PHHC01000096">
    <property type="protein sequence ID" value="PPE03482.1"/>
    <property type="molecule type" value="Genomic_DNA"/>
</dbReference>
<dbReference type="InterPro" id="IPR023214">
    <property type="entry name" value="HAD_sf"/>
</dbReference>
<name>A0A2S5R8H6_9PROT</name>
<accession>A0A2S5R8H6</accession>
<dbReference type="RefSeq" id="WP_423751896.1">
    <property type="nucleotide sequence ID" value="NZ_PHHC01000096.1"/>
</dbReference>
<comment type="caution">
    <text evidence="1">The sequence shown here is derived from an EMBL/GenBank/DDBJ whole genome shotgun (WGS) entry which is preliminary data.</text>
</comment>
<dbReference type="SUPFAM" id="SSF56784">
    <property type="entry name" value="HAD-like"/>
    <property type="match status" value="1"/>
</dbReference>
<evidence type="ECO:0000313" key="2">
    <source>
        <dbReference type="Proteomes" id="UP000239425"/>
    </source>
</evidence>
<dbReference type="Pfam" id="PF00702">
    <property type="entry name" value="Hydrolase"/>
    <property type="match status" value="1"/>
</dbReference>
<evidence type="ECO:0000313" key="1">
    <source>
        <dbReference type="EMBL" id="PPE03482.1"/>
    </source>
</evidence>
<dbReference type="InterPro" id="IPR006439">
    <property type="entry name" value="HAD-SF_hydro_IA"/>
</dbReference>
<proteinExistence type="predicted"/>
<dbReference type="Proteomes" id="UP000239425">
    <property type="component" value="Unassembled WGS sequence"/>
</dbReference>
<organism evidence="1 2">
    <name type="scientific">Holospora curviuscula</name>
    <dbReference type="NCBI Taxonomy" id="1082868"/>
    <lineage>
        <taxon>Bacteria</taxon>
        <taxon>Pseudomonadati</taxon>
        <taxon>Pseudomonadota</taxon>
        <taxon>Alphaproteobacteria</taxon>
        <taxon>Holosporales</taxon>
        <taxon>Holosporaceae</taxon>
        <taxon>Holospora</taxon>
    </lineage>
</organism>
<dbReference type="AlphaFoldDB" id="A0A2S5R8H6"/>
<gene>
    <name evidence="1" type="ORF">HCUR_01020</name>
</gene>
<keyword evidence="2" id="KW-1185">Reference proteome</keyword>
<protein>
    <submittedName>
        <fullName evidence="1">2-deoxyglucose-6-phosphatase</fullName>
    </submittedName>
</protein>
<reference evidence="1 2" key="1">
    <citation type="submission" date="2017-11" db="EMBL/GenBank/DDBJ databases">
        <title>Comparative genomic analysis of Holospora spp., intranuclear symbionts of paramecia.</title>
        <authorList>
            <person name="Garushyants S.K."/>
            <person name="Beliavskaya A."/>
            <person name="Malko D.B."/>
            <person name="Logacheva M.D."/>
            <person name="Rautian M.S."/>
            <person name="Gelfand M.S."/>
        </authorList>
    </citation>
    <scope>NUCLEOTIDE SEQUENCE [LARGE SCALE GENOMIC DNA]</scope>
    <source>
        <strain evidence="2">02AZ16</strain>
    </source>
</reference>
<sequence>MKMHINSLFSIASASGFPPLAFLFFSASSSISNGRGSELAQLFGTSFFESGTIPKPKPDVYLYAMHQLNATPQQCIAVEDSIPGASAAISAGIKTFGYTRFSSNPQNTEKALKALGVQECFNHWPHFINLI</sequence>
<dbReference type="Gene3D" id="3.40.50.1000">
    <property type="entry name" value="HAD superfamily/HAD-like"/>
    <property type="match status" value="1"/>
</dbReference>
<dbReference type="NCBIfam" id="TIGR01509">
    <property type="entry name" value="HAD-SF-IA-v3"/>
    <property type="match status" value="1"/>
</dbReference>
<dbReference type="InterPro" id="IPR036412">
    <property type="entry name" value="HAD-like_sf"/>
</dbReference>